<dbReference type="InterPro" id="IPR041581">
    <property type="entry name" value="Glyoxalase_6"/>
</dbReference>
<comment type="caution">
    <text evidence="2">The sequence shown here is derived from an EMBL/GenBank/DDBJ whole genome shotgun (WGS) entry which is preliminary data.</text>
</comment>
<sequence>MTDQIRHQGSAVIRDVQITFDCADPARLATFWAEALGYQVQAPPGDFESWDQALEAMGVPPENRNDASAVVDPEGARPRLFFQRVPERKQVKNRVHLDVRAAPGLTGDARMAALETEAERLVSHGAKRLGRHEPTPPLAAGHLIMADPEGNEFCLD</sequence>
<organism evidence="2 3">
    <name type="scientific">Micromonospora parva</name>
    <dbReference type="NCBI Taxonomy" id="1464048"/>
    <lineage>
        <taxon>Bacteria</taxon>
        <taxon>Bacillati</taxon>
        <taxon>Actinomycetota</taxon>
        <taxon>Actinomycetes</taxon>
        <taxon>Micromonosporales</taxon>
        <taxon>Micromonosporaceae</taxon>
        <taxon>Micromonospora</taxon>
    </lineage>
</organism>
<reference evidence="2 3" key="1">
    <citation type="submission" date="2024-10" db="EMBL/GenBank/DDBJ databases">
        <title>The Natural Products Discovery Center: Release of the First 8490 Sequenced Strains for Exploring Actinobacteria Biosynthetic Diversity.</title>
        <authorList>
            <person name="Kalkreuter E."/>
            <person name="Kautsar S.A."/>
            <person name="Yang D."/>
            <person name="Bader C.D."/>
            <person name="Teijaro C.N."/>
            <person name="Fluegel L."/>
            <person name="Davis C.M."/>
            <person name="Simpson J.R."/>
            <person name="Lauterbach L."/>
            <person name="Steele A.D."/>
            <person name="Gui C."/>
            <person name="Meng S."/>
            <person name="Li G."/>
            <person name="Viehrig K."/>
            <person name="Ye F."/>
            <person name="Su P."/>
            <person name="Kiefer A.F."/>
            <person name="Nichols A."/>
            <person name="Cepeda A.J."/>
            <person name="Yan W."/>
            <person name="Fan B."/>
            <person name="Jiang Y."/>
            <person name="Adhikari A."/>
            <person name="Zheng C.-J."/>
            <person name="Schuster L."/>
            <person name="Cowan T.M."/>
            <person name="Smanski M.J."/>
            <person name="Chevrette M.G."/>
            <person name="De Carvalho L.P.S."/>
            <person name="Shen B."/>
        </authorList>
    </citation>
    <scope>NUCLEOTIDE SEQUENCE [LARGE SCALE GENOMIC DNA]</scope>
    <source>
        <strain evidence="2 3">NPDC000140</strain>
    </source>
</reference>
<dbReference type="GeneID" id="95371822"/>
<dbReference type="PANTHER" id="PTHR35908">
    <property type="entry name" value="HYPOTHETICAL FUSION PROTEIN"/>
    <property type="match status" value="1"/>
</dbReference>
<evidence type="ECO:0000313" key="2">
    <source>
        <dbReference type="EMBL" id="MFF5197984.1"/>
    </source>
</evidence>
<dbReference type="Gene3D" id="3.10.180.10">
    <property type="entry name" value="2,3-Dihydroxybiphenyl 1,2-Dioxygenase, domain 1"/>
    <property type="match status" value="1"/>
</dbReference>
<dbReference type="RefSeq" id="WP_209444557.1">
    <property type="nucleotide sequence ID" value="NZ_JBEZDH010000020.1"/>
</dbReference>
<evidence type="ECO:0000259" key="1">
    <source>
        <dbReference type="Pfam" id="PF18029"/>
    </source>
</evidence>
<protein>
    <submittedName>
        <fullName evidence="2">VOC family protein</fullName>
    </submittedName>
</protein>
<dbReference type="SUPFAM" id="SSF54593">
    <property type="entry name" value="Glyoxalase/Bleomycin resistance protein/Dihydroxybiphenyl dioxygenase"/>
    <property type="match status" value="1"/>
</dbReference>
<dbReference type="InterPro" id="IPR029068">
    <property type="entry name" value="Glyas_Bleomycin-R_OHBP_Dase"/>
</dbReference>
<accession>A0ABW6VPG3</accession>
<gene>
    <name evidence="2" type="ORF">ACFY3B_00065</name>
</gene>
<proteinExistence type="predicted"/>
<feature type="domain" description="Glyoxalase-like" evidence="1">
    <location>
        <begin position="17"/>
        <end position="155"/>
    </location>
</feature>
<evidence type="ECO:0000313" key="3">
    <source>
        <dbReference type="Proteomes" id="UP001602287"/>
    </source>
</evidence>
<dbReference type="PANTHER" id="PTHR35908:SF1">
    <property type="entry name" value="CONSERVED PROTEIN"/>
    <property type="match status" value="1"/>
</dbReference>
<keyword evidence="3" id="KW-1185">Reference proteome</keyword>
<dbReference type="EMBL" id="JBIAZM010000001">
    <property type="protein sequence ID" value="MFF5197984.1"/>
    <property type="molecule type" value="Genomic_DNA"/>
</dbReference>
<dbReference type="Proteomes" id="UP001602287">
    <property type="component" value="Unassembled WGS sequence"/>
</dbReference>
<name>A0ABW6VPG3_9ACTN</name>
<dbReference type="Pfam" id="PF18029">
    <property type="entry name" value="Glyoxalase_6"/>
    <property type="match status" value="1"/>
</dbReference>